<dbReference type="VEuPathDB" id="FungiDB:FOMG_08794"/>
<evidence type="ECO:0000259" key="2">
    <source>
        <dbReference type="PROSITE" id="PS50837"/>
    </source>
</evidence>
<gene>
    <name evidence="3" type="ORF">FRV6_12909</name>
</gene>
<dbReference type="Gene3D" id="3.40.50.300">
    <property type="entry name" value="P-loop containing nucleotide triphosphate hydrolases"/>
    <property type="match status" value="1"/>
</dbReference>
<dbReference type="PROSITE" id="PS50837">
    <property type="entry name" value="NACHT"/>
    <property type="match status" value="1"/>
</dbReference>
<reference evidence="4" key="1">
    <citation type="submission" date="2016-09" db="EMBL/GenBank/DDBJ databases">
        <authorList>
            <person name="Guldener U."/>
        </authorList>
    </citation>
    <scope>NUCLEOTIDE SEQUENCE [LARGE SCALE GENOMIC DNA]</scope>
    <source>
        <strain evidence="4">V64-1</strain>
    </source>
</reference>
<feature type="domain" description="NACHT" evidence="2">
    <location>
        <begin position="81"/>
        <end position="295"/>
    </location>
</feature>
<dbReference type="VEuPathDB" id="FungiDB:FOIG_16512"/>
<sequence>MTDMHIGKAANVGHVEIAQQTNNVYDTDVEKDSCLKDLYITNPSADKKRIERDKGGLLKDCYNWILYNDNFVQWRDDPEQHLLWIKGDPGKGKTMLLAGLITELDKTSPDGIFYFFCQAARPSHRTASNVLRGVIWFIVSKRPGLKSYVRREYDQAGSNIFTHHNAWYALSGILTAILEDKTSADCIIIIDALDECIEGREKLIGYISQCSISCNAKWVISSRNWPEIESQLDATQSQVRLQLELNHASISNAVLKFVDSKIDRLNSTYDRANRARIRKHLLDNANDTFLWVALILKRFPAGLNELYARMICDIKEQDMDWCRAILAVIAVALRPLSLQELAAADGILTEWVEDKKTLSSLVTSCGSLLTVRENKVYTVHQSVNDFLRTTPGILPSGIGQQHYSIFDCSMNVMHDRLHRNLYKLKDSCVLIDEMDVLEGSSLTIVGYACVYWVDHFCAWLLTDNQHQNNLCYTMITQFLENKYLYWLEAMSLLRCTSEAIKAMQRLEDKLGDRVSDELNLLVKDAVRFVSTHRTIMDVAPLQLYDSALIFTPQLSRIKGYFNQEINKFIDVFSPNFQRWDACLQTIPGISSDIYDSAIIEFSPDGRQIATINSNNDGLLLMDASTGGLVKSIESPGGCLYGFTFHPSGDHLVTLSGDTKDETELAIFHLPNG</sequence>
<keyword evidence="1" id="KW-0677">Repeat</keyword>
<dbReference type="Gene3D" id="2.130.10.10">
    <property type="entry name" value="YVTN repeat-like/Quinoprotein amine dehydrogenase"/>
    <property type="match status" value="1"/>
</dbReference>
<dbReference type="VEuPathDB" id="FungiDB:FOXG_07194"/>
<dbReference type="AlphaFoldDB" id="A0A2H3TJE1"/>
<dbReference type="Proteomes" id="UP000219369">
    <property type="component" value="Unassembled WGS sequence"/>
</dbReference>
<dbReference type="EMBL" id="FMJY01000007">
    <property type="protein sequence ID" value="SCO88782.1"/>
    <property type="molecule type" value="Genomic_DNA"/>
</dbReference>
<dbReference type="InterPro" id="IPR027417">
    <property type="entry name" value="P-loop_NTPase"/>
</dbReference>
<dbReference type="SUPFAM" id="SSF52540">
    <property type="entry name" value="P-loop containing nucleoside triphosphate hydrolases"/>
    <property type="match status" value="1"/>
</dbReference>
<dbReference type="InterPro" id="IPR056884">
    <property type="entry name" value="NPHP3-like_N"/>
</dbReference>
<dbReference type="OrthoDB" id="538223at2759"/>
<dbReference type="InterPro" id="IPR015943">
    <property type="entry name" value="WD40/YVTN_repeat-like_dom_sf"/>
</dbReference>
<dbReference type="InterPro" id="IPR054471">
    <property type="entry name" value="GPIID_WHD"/>
</dbReference>
<name>A0A2H3TJE1_FUSOX</name>
<dbReference type="PANTHER" id="PTHR10039:SF17">
    <property type="entry name" value="FUNGAL STAND N-TERMINAL GOODBYE DOMAIN-CONTAINING PROTEIN-RELATED"/>
    <property type="match status" value="1"/>
</dbReference>
<evidence type="ECO:0000256" key="1">
    <source>
        <dbReference type="ARBA" id="ARBA00022737"/>
    </source>
</evidence>
<dbReference type="InterPro" id="IPR007111">
    <property type="entry name" value="NACHT_NTPase"/>
</dbReference>
<dbReference type="Pfam" id="PF24883">
    <property type="entry name" value="NPHP3_N"/>
    <property type="match status" value="1"/>
</dbReference>
<dbReference type="Pfam" id="PF22939">
    <property type="entry name" value="WHD_GPIID"/>
    <property type="match status" value="1"/>
</dbReference>
<dbReference type="VEuPathDB" id="FungiDB:FOZG_14717"/>
<proteinExistence type="predicted"/>
<dbReference type="VEuPathDB" id="FungiDB:HZS61_004502"/>
<organism evidence="3 4">
    <name type="scientific">Fusarium oxysporum</name>
    <name type="common">Fusarium vascular wilt</name>
    <dbReference type="NCBI Taxonomy" id="5507"/>
    <lineage>
        <taxon>Eukaryota</taxon>
        <taxon>Fungi</taxon>
        <taxon>Dikarya</taxon>
        <taxon>Ascomycota</taxon>
        <taxon>Pezizomycotina</taxon>
        <taxon>Sordariomycetes</taxon>
        <taxon>Hypocreomycetidae</taxon>
        <taxon>Hypocreales</taxon>
        <taxon>Nectriaceae</taxon>
        <taxon>Fusarium</taxon>
        <taxon>Fusarium oxysporum species complex</taxon>
    </lineage>
</organism>
<protein>
    <submittedName>
        <fullName evidence="3">Related to vegetatible incompatibility protein HET-E-1</fullName>
    </submittedName>
</protein>
<dbReference type="VEuPathDB" id="FungiDB:FOC4_g10003938"/>
<dbReference type="PANTHER" id="PTHR10039">
    <property type="entry name" value="AMELOGENIN"/>
    <property type="match status" value="1"/>
</dbReference>
<evidence type="ECO:0000313" key="3">
    <source>
        <dbReference type="EMBL" id="SCO88782.1"/>
    </source>
</evidence>
<evidence type="ECO:0000313" key="4">
    <source>
        <dbReference type="Proteomes" id="UP000219369"/>
    </source>
</evidence>
<accession>A0A2H3TJE1</accession>
<dbReference type="SUPFAM" id="SSF50960">
    <property type="entry name" value="TolB, C-terminal domain"/>
    <property type="match status" value="1"/>
</dbReference>